<feature type="transmembrane region" description="Helical" evidence="5">
    <location>
        <begin position="107"/>
        <end position="125"/>
    </location>
</feature>
<dbReference type="Pfam" id="PF04932">
    <property type="entry name" value="Wzy_C"/>
    <property type="match status" value="1"/>
</dbReference>
<feature type="transmembrane region" description="Helical" evidence="5">
    <location>
        <begin position="12"/>
        <end position="31"/>
    </location>
</feature>
<evidence type="ECO:0000256" key="2">
    <source>
        <dbReference type="ARBA" id="ARBA00022692"/>
    </source>
</evidence>
<name>A0A8J6M821_9ALTE</name>
<dbReference type="GO" id="GO:0016020">
    <property type="term" value="C:membrane"/>
    <property type="evidence" value="ECO:0007669"/>
    <property type="project" value="UniProtKB-SubCell"/>
</dbReference>
<feature type="transmembrane region" description="Helical" evidence="5">
    <location>
        <begin position="393"/>
        <end position="410"/>
    </location>
</feature>
<dbReference type="InterPro" id="IPR051533">
    <property type="entry name" value="WaaL-like"/>
</dbReference>
<keyword evidence="2 5" id="KW-0812">Transmembrane</keyword>
<dbReference type="InterPro" id="IPR007016">
    <property type="entry name" value="O-antigen_ligase-rel_domated"/>
</dbReference>
<feature type="transmembrane region" description="Helical" evidence="5">
    <location>
        <begin position="331"/>
        <end position="352"/>
    </location>
</feature>
<dbReference type="RefSeq" id="WP_186508282.1">
    <property type="nucleotide sequence ID" value="NZ_JACNEP010000022.1"/>
</dbReference>
<feature type="transmembrane region" description="Helical" evidence="5">
    <location>
        <begin position="82"/>
        <end position="101"/>
    </location>
</feature>
<keyword evidence="8" id="KW-1185">Reference proteome</keyword>
<keyword evidence="7" id="KW-0436">Ligase</keyword>
<sequence>MQISIERIKRLYLLLALLYYLGFVNFINQLISSNHQGDEFAQNVAGSGLKQVVGIVLLAMGLYLIARLPIKQIWQGIKHNALWILLVAYFALSVSWSPVPAISFRRVIAFVTLLVVAYCLVELFEPVSLLKLVARTIAVAAALGLLYFIISPENASIRQSDIRANAFLGIMADKNTGARLYAYALLIMWGLKLYQRKWDIAACLVLLVCILLAQSATAVVMTTAGIGVITLLRLLRSPRPQHNLNRILLFCLLLAGGSLLISYFYEDLLALLGRDPTLTNRVIIWQLMDTYVAQHQWLGYGFGAFWASDAVDGFVDSWGYIGNAHSGYYEALLNGGMVCLIIVCLLFIKTLADLVKRYISRPDGHFYAVLIPIILLQVVVNYVAFIIINHNCYDMFIFALVSFMGCYPAAQYQLQPRPHVGHFNRALQLTCGQPHE</sequence>
<evidence type="ECO:0000313" key="7">
    <source>
        <dbReference type="EMBL" id="MBC3767646.1"/>
    </source>
</evidence>
<feature type="transmembrane region" description="Helical" evidence="5">
    <location>
        <begin position="364"/>
        <end position="387"/>
    </location>
</feature>
<feature type="transmembrane region" description="Helical" evidence="5">
    <location>
        <begin position="51"/>
        <end position="70"/>
    </location>
</feature>
<reference evidence="7" key="2">
    <citation type="submission" date="2020-08" db="EMBL/GenBank/DDBJ databases">
        <authorList>
            <person name="Lai Q."/>
        </authorList>
    </citation>
    <scope>NUCLEOTIDE SEQUENCE</scope>
    <source>
        <strain evidence="7">S27-2</strain>
    </source>
</reference>
<evidence type="ECO:0000256" key="4">
    <source>
        <dbReference type="ARBA" id="ARBA00023136"/>
    </source>
</evidence>
<proteinExistence type="predicted"/>
<feature type="transmembrane region" description="Helical" evidence="5">
    <location>
        <begin position="247"/>
        <end position="265"/>
    </location>
</feature>
<gene>
    <name evidence="7" type="ORF">H8B19_17335</name>
</gene>
<reference evidence="7" key="1">
    <citation type="journal article" date="2018" name="Int. J. Syst. Evol. Microbiol.">
        <title>Neptunicella marina gen. nov., sp. nov., isolated from surface seawater.</title>
        <authorList>
            <person name="Liu X."/>
            <person name="Lai Q."/>
            <person name="Du Y."/>
            <person name="Zhang X."/>
            <person name="Liu Z."/>
            <person name="Sun F."/>
            <person name="Shao Z."/>
        </authorList>
    </citation>
    <scope>NUCLEOTIDE SEQUENCE</scope>
    <source>
        <strain evidence="7">S27-2</strain>
    </source>
</reference>
<accession>A0A8J6M821</accession>
<dbReference type="PANTHER" id="PTHR37422:SF17">
    <property type="entry name" value="O-ANTIGEN LIGASE"/>
    <property type="match status" value="1"/>
</dbReference>
<dbReference type="Proteomes" id="UP000601768">
    <property type="component" value="Unassembled WGS sequence"/>
</dbReference>
<evidence type="ECO:0000256" key="3">
    <source>
        <dbReference type="ARBA" id="ARBA00022989"/>
    </source>
</evidence>
<keyword evidence="4 5" id="KW-0472">Membrane</keyword>
<dbReference type="GO" id="GO:0016874">
    <property type="term" value="F:ligase activity"/>
    <property type="evidence" value="ECO:0007669"/>
    <property type="project" value="UniProtKB-KW"/>
</dbReference>
<protein>
    <submittedName>
        <fullName evidence="7">O-antigen ligase family protein</fullName>
    </submittedName>
</protein>
<organism evidence="7 8">
    <name type="scientific">Neptunicella marina</name>
    <dbReference type="NCBI Taxonomy" id="2125989"/>
    <lineage>
        <taxon>Bacteria</taxon>
        <taxon>Pseudomonadati</taxon>
        <taxon>Pseudomonadota</taxon>
        <taxon>Gammaproteobacteria</taxon>
        <taxon>Alteromonadales</taxon>
        <taxon>Alteromonadaceae</taxon>
        <taxon>Neptunicella</taxon>
    </lineage>
</organism>
<feature type="transmembrane region" description="Helical" evidence="5">
    <location>
        <begin position="132"/>
        <end position="150"/>
    </location>
</feature>
<dbReference type="PANTHER" id="PTHR37422">
    <property type="entry name" value="TEICHURONIC ACID BIOSYNTHESIS PROTEIN TUAE"/>
    <property type="match status" value="1"/>
</dbReference>
<evidence type="ECO:0000256" key="1">
    <source>
        <dbReference type="ARBA" id="ARBA00004141"/>
    </source>
</evidence>
<dbReference type="AlphaFoldDB" id="A0A8J6M821"/>
<comment type="subcellular location">
    <subcellularLocation>
        <location evidence="1">Membrane</location>
        <topology evidence="1">Multi-pass membrane protein</topology>
    </subcellularLocation>
</comment>
<comment type="caution">
    <text evidence="7">The sequence shown here is derived from an EMBL/GenBank/DDBJ whole genome shotgun (WGS) entry which is preliminary data.</text>
</comment>
<evidence type="ECO:0000256" key="5">
    <source>
        <dbReference type="SAM" id="Phobius"/>
    </source>
</evidence>
<keyword evidence="3 5" id="KW-1133">Transmembrane helix</keyword>
<feature type="domain" description="O-antigen ligase-related" evidence="6">
    <location>
        <begin position="201"/>
        <end position="343"/>
    </location>
</feature>
<evidence type="ECO:0000313" key="8">
    <source>
        <dbReference type="Proteomes" id="UP000601768"/>
    </source>
</evidence>
<feature type="transmembrane region" description="Helical" evidence="5">
    <location>
        <begin position="204"/>
        <end position="235"/>
    </location>
</feature>
<evidence type="ECO:0000259" key="6">
    <source>
        <dbReference type="Pfam" id="PF04932"/>
    </source>
</evidence>
<dbReference type="EMBL" id="JACNEP010000022">
    <property type="protein sequence ID" value="MBC3767646.1"/>
    <property type="molecule type" value="Genomic_DNA"/>
</dbReference>